<keyword evidence="6" id="KW-1185">Reference proteome</keyword>
<proteinExistence type="inferred from homology"/>
<dbReference type="Gene3D" id="2.40.50.100">
    <property type="match status" value="2"/>
</dbReference>
<feature type="coiled-coil region" evidence="2">
    <location>
        <begin position="118"/>
        <end position="164"/>
    </location>
</feature>
<dbReference type="Gene3D" id="2.40.30.170">
    <property type="match status" value="1"/>
</dbReference>
<evidence type="ECO:0000259" key="4">
    <source>
        <dbReference type="Pfam" id="PF25989"/>
    </source>
</evidence>
<dbReference type="NCBIfam" id="TIGR01730">
    <property type="entry name" value="RND_mfp"/>
    <property type="match status" value="1"/>
</dbReference>
<dbReference type="Pfam" id="PF25989">
    <property type="entry name" value="YknX_C"/>
    <property type="match status" value="1"/>
</dbReference>
<dbReference type="AlphaFoldDB" id="A0A6I0F1F9"/>
<organism evidence="5 6">
    <name type="scientific">Heliorestis acidaminivorans</name>
    <dbReference type="NCBI Taxonomy" id="553427"/>
    <lineage>
        <taxon>Bacteria</taxon>
        <taxon>Bacillati</taxon>
        <taxon>Bacillota</taxon>
        <taxon>Clostridia</taxon>
        <taxon>Eubacteriales</taxon>
        <taxon>Heliobacteriaceae</taxon>
        <taxon>Heliorestis</taxon>
    </lineage>
</organism>
<keyword evidence="2" id="KW-0175">Coiled coil</keyword>
<dbReference type="GO" id="GO:1990281">
    <property type="term" value="C:efflux pump complex"/>
    <property type="evidence" value="ECO:0007669"/>
    <property type="project" value="TreeGrafter"/>
</dbReference>
<dbReference type="Pfam" id="PF25973">
    <property type="entry name" value="BSH_CzcB"/>
    <property type="match status" value="1"/>
</dbReference>
<dbReference type="Gene3D" id="2.40.420.20">
    <property type="match status" value="1"/>
</dbReference>
<dbReference type="Gene3D" id="1.10.287.470">
    <property type="entry name" value="Helix hairpin bin"/>
    <property type="match status" value="1"/>
</dbReference>
<dbReference type="InterPro" id="IPR006143">
    <property type="entry name" value="RND_pump_MFP"/>
</dbReference>
<dbReference type="GO" id="GO:0015562">
    <property type="term" value="F:efflux transmembrane transporter activity"/>
    <property type="evidence" value="ECO:0007669"/>
    <property type="project" value="TreeGrafter"/>
</dbReference>
<reference evidence="5 6" key="1">
    <citation type="submission" date="2019-10" db="EMBL/GenBank/DDBJ databases">
        <title>Whole-genome sequence of the extremophile Heliorestis acidaminivorans DSM 24790.</title>
        <authorList>
            <person name="Kyndt J.A."/>
            <person name="Meyer T.E."/>
        </authorList>
    </citation>
    <scope>NUCLEOTIDE SEQUENCE [LARGE SCALE GENOMIC DNA]</scope>
    <source>
        <strain evidence="5 6">DSM 24790</strain>
    </source>
</reference>
<feature type="domain" description="CzcB-like barrel-sandwich hybrid" evidence="3">
    <location>
        <begin position="72"/>
        <end position="262"/>
    </location>
</feature>
<name>A0A6I0F1F9_9FIRM</name>
<accession>A0A6I0F1F9</accession>
<evidence type="ECO:0000313" key="5">
    <source>
        <dbReference type="EMBL" id="KAB2953285.1"/>
    </source>
</evidence>
<dbReference type="OrthoDB" id="9813047at2"/>
<dbReference type="InterPro" id="IPR058637">
    <property type="entry name" value="YknX-like_C"/>
</dbReference>
<protein>
    <submittedName>
        <fullName evidence="5">Efflux RND transporter periplasmic adaptor subunit</fullName>
    </submittedName>
</protein>
<evidence type="ECO:0000259" key="3">
    <source>
        <dbReference type="Pfam" id="PF25973"/>
    </source>
</evidence>
<dbReference type="PANTHER" id="PTHR30469">
    <property type="entry name" value="MULTIDRUG RESISTANCE PROTEIN MDTA"/>
    <property type="match status" value="1"/>
</dbReference>
<evidence type="ECO:0000256" key="1">
    <source>
        <dbReference type="ARBA" id="ARBA00009477"/>
    </source>
</evidence>
<dbReference type="PROSITE" id="PS51257">
    <property type="entry name" value="PROKAR_LIPOPROTEIN"/>
    <property type="match status" value="1"/>
</dbReference>
<dbReference type="SUPFAM" id="SSF111369">
    <property type="entry name" value="HlyD-like secretion proteins"/>
    <property type="match status" value="2"/>
</dbReference>
<dbReference type="Proteomes" id="UP000468766">
    <property type="component" value="Unassembled WGS sequence"/>
</dbReference>
<comment type="caution">
    <text evidence="5">The sequence shown here is derived from an EMBL/GenBank/DDBJ whole genome shotgun (WGS) entry which is preliminary data.</text>
</comment>
<evidence type="ECO:0000256" key="2">
    <source>
        <dbReference type="SAM" id="Coils"/>
    </source>
</evidence>
<dbReference type="EMBL" id="WBXO01000003">
    <property type="protein sequence ID" value="KAB2953285.1"/>
    <property type="molecule type" value="Genomic_DNA"/>
</dbReference>
<comment type="similarity">
    <text evidence="1">Belongs to the membrane fusion protein (MFP) (TC 8.A.1) family.</text>
</comment>
<gene>
    <name evidence="5" type="ORF">F9B85_05070</name>
</gene>
<evidence type="ECO:0000313" key="6">
    <source>
        <dbReference type="Proteomes" id="UP000468766"/>
    </source>
</evidence>
<sequence>MKTIEGVILLKSLNKWGFLFLLLSTLLLLSACGNKEDTLESRATVVEVFTVEETLQESSREFSSTLQPIEEVAVAFEVPGRIVDLAVKEGERVFAGQVLARLDSTDYSLDLTAAAAQRRQQEANLEQIETGATEYELNQSAAMLAKAKANYEKSQADYERFEMLLENGAISLNEYENSRLRFLSAKKDYEIAEQSHQNMVTGARREVREMNQAMLEQTIAREERARSALDKTQLRAPFTGTVINRLTSEGQLVNAGTPVYNIGAIDELKVVIPVPDREIQQWQVGEKVTLNLYGQQREGTVRYIYPATDRAAGTIGVEVWVANGEHNWFAGQVVKVSKKLEAYEAIWVPVSAVVRRGDEPYVFILEDNRAVKRVVTIGDLINDHFAITSGLNRGEQVIITAVDRLFDGDEVTPLGQAGDVE</sequence>
<dbReference type="InterPro" id="IPR058647">
    <property type="entry name" value="BSH_CzcB-like"/>
</dbReference>
<feature type="domain" description="YknX-like C-terminal permuted SH3-like" evidence="4">
    <location>
        <begin position="346"/>
        <end position="412"/>
    </location>
</feature>